<proteinExistence type="predicted"/>
<accession>A0ABD0W1D2</accession>
<protein>
    <submittedName>
        <fullName evidence="2">Uncharacterized protein</fullName>
    </submittedName>
</protein>
<feature type="signal peptide" evidence="1">
    <location>
        <begin position="1"/>
        <end position="26"/>
    </location>
</feature>
<organism evidence="2 3">
    <name type="scientific">Dendrobium thyrsiflorum</name>
    <name type="common">Pinecone-like raceme dendrobium</name>
    <name type="synonym">Orchid</name>
    <dbReference type="NCBI Taxonomy" id="117978"/>
    <lineage>
        <taxon>Eukaryota</taxon>
        <taxon>Viridiplantae</taxon>
        <taxon>Streptophyta</taxon>
        <taxon>Embryophyta</taxon>
        <taxon>Tracheophyta</taxon>
        <taxon>Spermatophyta</taxon>
        <taxon>Magnoliopsida</taxon>
        <taxon>Liliopsida</taxon>
        <taxon>Asparagales</taxon>
        <taxon>Orchidaceae</taxon>
        <taxon>Epidendroideae</taxon>
        <taxon>Malaxideae</taxon>
        <taxon>Dendrobiinae</taxon>
        <taxon>Dendrobium</taxon>
    </lineage>
</organism>
<keyword evidence="3" id="KW-1185">Reference proteome</keyword>
<reference evidence="2 3" key="1">
    <citation type="journal article" date="2024" name="Plant Biotechnol. J.">
        <title>Dendrobium thyrsiflorum genome and its molecular insights into genes involved in important horticultural traits.</title>
        <authorList>
            <person name="Chen B."/>
            <person name="Wang J.Y."/>
            <person name="Zheng P.J."/>
            <person name="Li K.L."/>
            <person name="Liang Y.M."/>
            <person name="Chen X.F."/>
            <person name="Zhang C."/>
            <person name="Zhao X."/>
            <person name="He X."/>
            <person name="Zhang G.Q."/>
            <person name="Liu Z.J."/>
            <person name="Xu Q."/>
        </authorList>
    </citation>
    <scope>NUCLEOTIDE SEQUENCE [LARGE SCALE GENOMIC DNA]</scope>
    <source>
        <strain evidence="2">GZMU011</strain>
    </source>
</reference>
<evidence type="ECO:0000313" key="2">
    <source>
        <dbReference type="EMBL" id="KAL0927651.1"/>
    </source>
</evidence>
<evidence type="ECO:0000256" key="1">
    <source>
        <dbReference type="SAM" id="SignalP"/>
    </source>
</evidence>
<keyword evidence="1" id="KW-0732">Signal</keyword>
<gene>
    <name evidence="2" type="ORF">M5K25_001846</name>
</gene>
<evidence type="ECO:0000313" key="3">
    <source>
        <dbReference type="Proteomes" id="UP001552299"/>
    </source>
</evidence>
<sequence>MTAPRSLWKFLLVMTFEMIRIADILSICNWRSDREARSGLLGLRVCREEELWSARSQASVSEDGIGKTDLERISAIEDHCYGDRKLAVVELRLQDVRATDSTSREVRMVEEEVEQGCSVGCGGQRKEVWFRFGEARRDKGYSGEICGYLEAIGAFALARANRGKKTVNRNGRGYGDSVGLLDLIGSSVWFWEVECEERKRDFGPAIYAGEPRQDDIGTVAVLNRIAEAEGFVHWAFNDGKLRLDRGKLRDIREEMRLLRDLRVRQSEVWSGICGIFGGSSTKRDGAASDPAIFGLVGSGLLYPSRLQTRAIGNMPPNAEFPEVSRFKVVLLWLKI</sequence>
<dbReference type="EMBL" id="JANQDX010000002">
    <property type="protein sequence ID" value="KAL0927651.1"/>
    <property type="molecule type" value="Genomic_DNA"/>
</dbReference>
<feature type="chain" id="PRO_5044894935" evidence="1">
    <location>
        <begin position="27"/>
        <end position="335"/>
    </location>
</feature>
<dbReference type="AlphaFoldDB" id="A0ABD0W1D2"/>
<dbReference type="Proteomes" id="UP001552299">
    <property type="component" value="Unassembled WGS sequence"/>
</dbReference>
<name>A0ABD0W1D2_DENTH</name>
<comment type="caution">
    <text evidence="2">The sequence shown here is derived from an EMBL/GenBank/DDBJ whole genome shotgun (WGS) entry which is preliminary data.</text>
</comment>